<feature type="compositionally biased region" description="Basic and acidic residues" evidence="1">
    <location>
        <begin position="60"/>
        <end position="69"/>
    </location>
</feature>
<protein>
    <submittedName>
        <fullName evidence="2">Uncharacterized protein</fullName>
    </submittedName>
</protein>
<reference evidence="2" key="1">
    <citation type="submission" date="2017-06" db="EMBL/GenBank/DDBJ databases">
        <title>Novel phages from South African skin metaviromes.</title>
        <authorList>
            <person name="van Zyl L.J."/>
            <person name="Abrahams Y."/>
            <person name="Stander E.A."/>
            <person name="Kirby B.M."/>
            <person name="Clavaud C."/>
            <person name="Farcet C."/>
            <person name="Breton L."/>
            <person name="Trindade M.I."/>
        </authorList>
    </citation>
    <scope>NUCLEOTIDE SEQUENCE</scope>
</reference>
<gene>
    <name evidence="2" type="ORF">9S3_12</name>
</gene>
<dbReference type="EMBL" id="MF417888">
    <property type="protein sequence ID" value="ASN69264.1"/>
    <property type="molecule type" value="Genomic_DNA"/>
</dbReference>
<organism evidence="2">
    <name type="scientific">uncultured Caudovirales phage</name>
    <dbReference type="NCBI Taxonomy" id="2100421"/>
    <lineage>
        <taxon>Viruses</taxon>
        <taxon>Duplodnaviria</taxon>
        <taxon>Heunggongvirae</taxon>
        <taxon>Uroviricota</taxon>
        <taxon>Caudoviricetes</taxon>
        <taxon>Peduoviridae</taxon>
        <taxon>Maltschvirus</taxon>
        <taxon>Maltschvirus maltsch</taxon>
    </lineage>
</organism>
<proteinExistence type="predicted"/>
<name>A0A2H4J2E1_9CAUD</name>
<feature type="compositionally biased region" description="Basic and acidic residues" evidence="1">
    <location>
        <begin position="101"/>
        <end position="115"/>
    </location>
</feature>
<feature type="compositionally biased region" description="Basic residues" evidence="1">
    <location>
        <begin position="70"/>
        <end position="79"/>
    </location>
</feature>
<accession>A0A2H4J2E1</accession>
<evidence type="ECO:0000313" key="2">
    <source>
        <dbReference type="EMBL" id="ASN69264.1"/>
    </source>
</evidence>
<sequence>MYRLSDKLGGRSEVVSAPFVELLSYLITSIEEDKAKVEEKQVEYYLNFIAMLNSNPQNEKQAKETDKFMKSIKPKLNKNKSKDQIETSQKNYQWPERVRKKMEQKQREREQQQQQ</sequence>
<feature type="region of interest" description="Disordered" evidence="1">
    <location>
        <begin position="56"/>
        <end position="115"/>
    </location>
</feature>
<evidence type="ECO:0000256" key="1">
    <source>
        <dbReference type="SAM" id="MobiDB-lite"/>
    </source>
</evidence>